<dbReference type="InterPro" id="IPR017900">
    <property type="entry name" value="4Fe4S_Fe_S_CS"/>
</dbReference>
<dbReference type="InterPro" id="IPR029061">
    <property type="entry name" value="THDP-binding"/>
</dbReference>
<evidence type="ECO:0000256" key="3">
    <source>
        <dbReference type="ARBA" id="ARBA00023004"/>
    </source>
</evidence>
<dbReference type="InterPro" id="IPR017896">
    <property type="entry name" value="4Fe4S_Fe-S-bd"/>
</dbReference>
<dbReference type="PROSITE" id="PS51379">
    <property type="entry name" value="4FE4S_FER_2"/>
    <property type="match status" value="2"/>
</dbReference>
<evidence type="ECO:0000256" key="2">
    <source>
        <dbReference type="ARBA" id="ARBA00022723"/>
    </source>
</evidence>
<dbReference type="InterPro" id="IPR050157">
    <property type="entry name" value="PSI_iron-sulfur_center"/>
</dbReference>
<comment type="caution">
    <text evidence="6">The sequence shown here is derived from an EMBL/GenBank/DDBJ whole genome shotgun (WGS) entry which is preliminary data.</text>
</comment>
<evidence type="ECO:0000256" key="1">
    <source>
        <dbReference type="ARBA" id="ARBA00022485"/>
    </source>
</evidence>
<keyword evidence="1" id="KW-0004">4Fe-4S</keyword>
<organism evidence="6">
    <name type="scientific">marine sediment metagenome</name>
    <dbReference type="NCBI Taxonomy" id="412755"/>
    <lineage>
        <taxon>unclassified sequences</taxon>
        <taxon>metagenomes</taxon>
        <taxon>ecological metagenomes</taxon>
    </lineage>
</organism>
<dbReference type="Pfam" id="PF02775">
    <property type="entry name" value="TPP_enzyme_C"/>
    <property type="match status" value="1"/>
</dbReference>
<name>X0XBD0_9ZZZZ</name>
<dbReference type="Gene3D" id="3.30.70.20">
    <property type="match status" value="1"/>
</dbReference>
<dbReference type="GO" id="GO:0046872">
    <property type="term" value="F:metal ion binding"/>
    <property type="evidence" value="ECO:0007669"/>
    <property type="project" value="UniProtKB-KW"/>
</dbReference>
<keyword evidence="2" id="KW-0479">Metal-binding</keyword>
<dbReference type="InterPro" id="IPR011766">
    <property type="entry name" value="TPP_enzyme_TPP-bd"/>
</dbReference>
<evidence type="ECO:0000313" key="6">
    <source>
        <dbReference type="EMBL" id="GAG22261.1"/>
    </source>
</evidence>
<dbReference type="SUPFAM" id="SSF52518">
    <property type="entry name" value="Thiamin diphosphate-binding fold (THDP-binding)"/>
    <property type="match status" value="1"/>
</dbReference>
<dbReference type="PANTHER" id="PTHR24960:SF79">
    <property type="entry name" value="PHOTOSYSTEM I IRON-SULFUR CENTER"/>
    <property type="match status" value="1"/>
</dbReference>
<reference evidence="6" key="1">
    <citation type="journal article" date="2014" name="Front. Microbiol.">
        <title>High frequency of phylogenetically diverse reductive dehalogenase-homologous genes in deep subseafloor sedimentary metagenomes.</title>
        <authorList>
            <person name="Kawai M."/>
            <person name="Futagami T."/>
            <person name="Toyoda A."/>
            <person name="Takaki Y."/>
            <person name="Nishi S."/>
            <person name="Hori S."/>
            <person name="Arai W."/>
            <person name="Tsubouchi T."/>
            <person name="Morono Y."/>
            <person name="Uchiyama I."/>
            <person name="Ito T."/>
            <person name="Fujiyama A."/>
            <person name="Inagaki F."/>
            <person name="Takami H."/>
        </authorList>
    </citation>
    <scope>NUCLEOTIDE SEQUENCE</scope>
    <source>
        <strain evidence="6">Expedition CK06-06</strain>
    </source>
</reference>
<dbReference type="AlphaFoldDB" id="X0XBD0"/>
<feature type="domain" description="4Fe-4S ferredoxin-type" evidence="5">
    <location>
        <begin position="138"/>
        <end position="167"/>
    </location>
</feature>
<protein>
    <recommendedName>
        <fullName evidence="5">4Fe-4S ferredoxin-type domain-containing protein</fullName>
    </recommendedName>
</protein>
<dbReference type="Pfam" id="PF00037">
    <property type="entry name" value="Fer4"/>
    <property type="match status" value="1"/>
</dbReference>
<proteinExistence type="predicted"/>
<accession>X0XBD0</accession>
<dbReference type="SUPFAM" id="SSF54862">
    <property type="entry name" value="4Fe-4S ferredoxins"/>
    <property type="match status" value="1"/>
</dbReference>
<sequence>HAGIAGLLNAIQHQTPLTLIIMDNGWTSMTGMQVNPGTDKTFQQPGGRRIDLAQVIPGLGVDQFFVIDPYDLKGATSIIEECLTLPGVKVVLSRRECAIQARRQGRRTRNVRLIPEKCVLCKQCVTATGCPALSIKHESIAIDPALCNGCGLCAAVCPTGALEKEDGT</sequence>
<gene>
    <name evidence="6" type="ORF">S01H1_55067</name>
</gene>
<dbReference type="Gene3D" id="3.40.50.970">
    <property type="match status" value="1"/>
</dbReference>
<dbReference type="PANTHER" id="PTHR24960">
    <property type="entry name" value="PHOTOSYSTEM I IRON-SULFUR CENTER-RELATED"/>
    <property type="match status" value="1"/>
</dbReference>
<dbReference type="GO" id="GO:0003824">
    <property type="term" value="F:catalytic activity"/>
    <property type="evidence" value="ECO:0007669"/>
    <property type="project" value="InterPro"/>
</dbReference>
<dbReference type="EMBL" id="BARS01035766">
    <property type="protein sequence ID" value="GAG22261.1"/>
    <property type="molecule type" value="Genomic_DNA"/>
</dbReference>
<feature type="domain" description="4Fe-4S ferredoxin-type" evidence="5">
    <location>
        <begin position="109"/>
        <end position="136"/>
    </location>
</feature>
<keyword evidence="4" id="KW-0411">Iron-sulfur</keyword>
<keyword evidence="3" id="KW-0408">Iron</keyword>
<dbReference type="PROSITE" id="PS00198">
    <property type="entry name" value="4FE4S_FER_1"/>
    <property type="match status" value="1"/>
</dbReference>
<feature type="non-terminal residue" evidence="6">
    <location>
        <position position="1"/>
    </location>
</feature>
<dbReference type="GO" id="GO:0051539">
    <property type="term" value="F:4 iron, 4 sulfur cluster binding"/>
    <property type="evidence" value="ECO:0007669"/>
    <property type="project" value="UniProtKB-KW"/>
</dbReference>
<evidence type="ECO:0000259" key="5">
    <source>
        <dbReference type="PROSITE" id="PS51379"/>
    </source>
</evidence>
<dbReference type="Pfam" id="PF12800">
    <property type="entry name" value="Fer4_4"/>
    <property type="match status" value="1"/>
</dbReference>
<dbReference type="GO" id="GO:0030976">
    <property type="term" value="F:thiamine pyrophosphate binding"/>
    <property type="evidence" value="ECO:0007669"/>
    <property type="project" value="InterPro"/>
</dbReference>
<evidence type="ECO:0000256" key="4">
    <source>
        <dbReference type="ARBA" id="ARBA00023014"/>
    </source>
</evidence>